<dbReference type="OrthoDB" id="2903551at2759"/>
<gene>
    <name evidence="2" type="ORF">NEOLEDRAFT_400519</name>
</gene>
<dbReference type="EMBL" id="KV425575">
    <property type="protein sequence ID" value="KZT24884.1"/>
    <property type="molecule type" value="Genomic_DNA"/>
</dbReference>
<reference evidence="2 3" key="1">
    <citation type="journal article" date="2016" name="Mol. Biol. Evol.">
        <title>Comparative Genomics of Early-Diverging Mushroom-Forming Fungi Provides Insights into the Origins of Lignocellulose Decay Capabilities.</title>
        <authorList>
            <person name="Nagy L.G."/>
            <person name="Riley R."/>
            <person name="Tritt A."/>
            <person name="Adam C."/>
            <person name="Daum C."/>
            <person name="Floudas D."/>
            <person name="Sun H."/>
            <person name="Yadav J.S."/>
            <person name="Pangilinan J."/>
            <person name="Larsson K.H."/>
            <person name="Matsuura K."/>
            <person name="Barry K."/>
            <person name="Labutti K."/>
            <person name="Kuo R."/>
            <person name="Ohm R.A."/>
            <person name="Bhattacharya S.S."/>
            <person name="Shirouzu T."/>
            <person name="Yoshinaga Y."/>
            <person name="Martin F.M."/>
            <person name="Grigoriev I.V."/>
            <person name="Hibbett D.S."/>
        </authorList>
    </citation>
    <scope>NUCLEOTIDE SEQUENCE [LARGE SCALE GENOMIC DNA]</scope>
    <source>
        <strain evidence="2 3">HHB14362 ss-1</strain>
    </source>
</reference>
<protein>
    <submittedName>
        <fullName evidence="2">Uncharacterized protein</fullName>
    </submittedName>
</protein>
<sequence>MQLIPYSSQGYMMGALEPLDHMPFPPPFGETPKRGSAAAVDGGLNDTPSSESWSLPSTPILAEPILPSDQPVDAYPEPMDAMSTQDCPAAPVMKDMDSFSQGTGQGSFEFSMKDGAFDEFERTSSIVYNPAHPEISIENWRRDVCAHLEEPGSSGPACIPLPTTSALGLRPKRGHSSSGSDFSGGEGSCESMQWRKHKEAKRRRVMQNELPVIDEGSTIDMSQWDWSQCDQSRCAWGKCNFPDF</sequence>
<feature type="region of interest" description="Disordered" evidence="1">
    <location>
        <begin position="24"/>
        <end position="57"/>
    </location>
</feature>
<evidence type="ECO:0000313" key="2">
    <source>
        <dbReference type="EMBL" id="KZT24884.1"/>
    </source>
</evidence>
<dbReference type="AlphaFoldDB" id="A0A165SAJ9"/>
<keyword evidence="3" id="KW-1185">Reference proteome</keyword>
<dbReference type="InParanoid" id="A0A165SAJ9"/>
<evidence type="ECO:0000313" key="3">
    <source>
        <dbReference type="Proteomes" id="UP000076761"/>
    </source>
</evidence>
<organism evidence="2 3">
    <name type="scientific">Neolentinus lepideus HHB14362 ss-1</name>
    <dbReference type="NCBI Taxonomy" id="1314782"/>
    <lineage>
        <taxon>Eukaryota</taxon>
        <taxon>Fungi</taxon>
        <taxon>Dikarya</taxon>
        <taxon>Basidiomycota</taxon>
        <taxon>Agaricomycotina</taxon>
        <taxon>Agaricomycetes</taxon>
        <taxon>Gloeophyllales</taxon>
        <taxon>Gloeophyllaceae</taxon>
        <taxon>Neolentinus</taxon>
    </lineage>
</organism>
<feature type="compositionally biased region" description="Polar residues" evidence="1">
    <location>
        <begin position="46"/>
        <end position="57"/>
    </location>
</feature>
<dbReference type="Proteomes" id="UP000076761">
    <property type="component" value="Unassembled WGS sequence"/>
</dbReference>
<proteinExistence type="predicted"/>
<name>A0A165SAJ9_9AGAM</name>
<accession>A0A165SAJ9</accession>
<evidence type="ECO:0000256" key="1">
    <source>
        <dbReference type="SAM" id="MobiDB-lite"/>
    </source>
</evidence>
<feature type="region of interest" description="Disordered" evidence="1">
    <location>
        <begin position="164"/>
        <end position="195"/>
    </location>
</feature>